<accession>A0A2V1DA30</accession>
<dbReference type="AlphaFoldDB" id="A0A2V1DA30"/>
<evidence type="ECO:0000256" key="1">
    <source>
        <dbReference type="SAM" id="SignalP"/>
    </source>
</evidence>
<sequence length="70" mass="7734">MASLVSGMMMLIFIIPVPKGWAAKQGREAWSAMGVSTMILTPQAGKLFRWTPRSLKGFPGDLVTKDPWLQ</sequence>
<organism evidence="2 3">
    <name type="scientific">Periconia macrospinosa</name>
    <dbReference type="NCBI Taxonomy" id="97972"/>
    <lineage>
        <taxon>Eukaryota</taxon>
        <taxon>Fungi</taxon>
        <taxon>Dikarya</taxon>
        <taxon>Ascomycota</taxon>
        <taxon>Pezizomycotina</taxon>
        <taxon>Dothideomycetes</taxon>
        <taxon>Pleosporomycetidae</taxon>
        <taxon>Pleosporales</taxon>
        <taxon>Massarineae</taxon>
        <taxon>Periconiaceae</taxon>
        <taxon>Periconia</taxon>
    </lineage>
</organism>
<gene>
    <name evidence="2" type="ORF">DM02DRAFT_618666</name>
</gene>
<keyword evidence="1" id="KW-0732">Signal</keyword>
<proteinExistence type="predicted"/>
<dbReference type="EMBL" id="KZ805537">
    <property type="protein sequence ID" value="PVH94393.1"/>
    <property type="molecule type" value="Genomic_DNA"/>
</dbReference>
<name>A0A2V1DA30_9PLEO</name>
<feature type="chain" id="PRO_5016112485" evidence="1">
    <location>
        <begin position="23"/>
        <end position="70"/>
    </location>
</feature>
<reference evidence="2 3" key="1">
    <citation type="journal article" date="2018" name="Sci. Rep.">
        <title>Comparative genomics provides insights into the lifestyle and reveals functional heterogeneity of dark septate endophytic fungi.</title>
        <authorList>
            <person name="Knapp D.G."/>
            <person name="Nemeth J.B."/>
            <person name="Barry K."/>
            <person name="Hainaut M."/>
            <person name="Henrissat B."/>
            <person name="Johnson J."/>
            <person name="Kuo A."/>
            <person name="Lim J.H.P."/>
            <person name="Lipzen A."/>
            <person name="Nolan M."/>
            <person name="Ohm R.A."/>
            <person name="Tamas L."/>
            <person name="Grigoriev I.V."/>
            <person name="Spatafora J.W."/>
            <person name="Nagy L.G."/>
            <person name="Kovacs G.M."/>
        </authorList>
    </citation>
    <scope>NUCLEOTIDE SEQUENCE [LARGE SCALE GENOMIC DNA]</scope>
    <source>
        <strain evidence="2 3">DSE2036</strain>
    </source>
</reference>
<keyword evidence="3" id="KW-1185">Reference proteome</keyword>
<protein>
    <submittedName>
        <fullName evidence="2">Uncharacterized protein</fullName>
    </submittedName>
</protein>
<feature type="signal peptide" evidence="1">
    <location>
        <begin position="1"/>
        <end position="22"/>
    </location>
</feature>
<evidence type="ECO:0000313" key="3">
    <source>
        <dbReference type="Proteomes" id="UP000244855"/>
    </source>
</evidence>
<dbReference type="Proteomes" id="UP000244855">
    <property type="component" value="Unassembled WGS sequence"/>
</dbReference>
<evidence type="ECO:0000313" key="2">
    <source>
        <dbReference type="EMBL" id="PVH94393.1"/>
    </source>
</evidence>